<accession>A0A940PJ47</accession>
<gene>
    <name evidence="1" type="ORF">I6N95_22750</name>
</gene>
<reference evidence="1" key="1">
    <citation type="submission" date="2020-12" db="EMBL/GenBank/DDBJ databases">
        <title>Vagococcus allomyrinae sp. nov. and Enterococcus lavae sp. nov., isolated from the larvae of Allomyrina dichotoma.</title>
        <authorList>
            <person name="Lee S.D."/>
        </authorList>
    </citation>
    <scope>NUCLEOTIDE SEQUENCE</scope>
    <source>
        <strain evidence="1">BWB3-3</strain>
    </source>
</reference>
<protein>
    <submittedName>
        <fullName evidence="1">Gamma carbonic anhydrase family protein</fullName>
    </submittedName>
</protein>
<keyword evidence="2" id="KW-1185">Reference proteome</keyword>
<dbReference type="CDD" id="cd04645">
    <property type="entry name" value="LbH_gamma_CA_like"/>
    <property type="match status" value="1"/>
</dbReference>
<comment type="caution">
    <text evidence="1">The sequence shown here is derived from an EMBL/GenBank/DDBJ whole genome shotgun (WGS) entry which is preliminary data.</text>
</comment>
<dbReference type="PANTHER" id="PTHR13061:SF29">
    <property type="entry name" value="GAMMA CARBONIC ANHYDRASE-LIKE 1, MITOCHONDRIAL-RELATED"/>
    <property type="match status" value="1"/>
</dbReference>
<dbReference type="InterPro" id="IPR050484">
    <property type="entry name" value="Transf_Hexapept/Carb_Anhydrase"/>
</dbReference>
<dbReference type="RefSeq" id="WP_209531742.1">
    <property type="nucleotide sequence ID" value="NZ_JAEEGA010000019.1"/>
</dbReference>
<dbReference type="InterPro" id="IPR001451">
    <property type="entry name" value="Hexapep"/>
</dbReference>
<organism evidence="1 2">
    <name type="scientific">Vagococcus allomyrinae</name>
    <dbReference type="NCBI Taxonomy" id="2794353"/>
    <lineage>
        <taxon>Bacteria</taxon>
        <taxon>Bacillati</taxon>
        <taxon>Bacillota</taxon>
        <taxon>Bacilli</taxon>
        <taxon>Lactobacillales</taxon>
        <taxon>Enterococcaceae</taxon>
        <taxon>Vagococcus</taxon>
    </lineage>
</organism>
<evidence type="ECO:0000313" key="1">
    <source>
        <dbReference type="EMBL" id="MBP1043853.1"/>
    </source>
</evidence>
<dbReference type="PANTHER" id="PTHR13061">
    <property type="entry name" value="DYNACTIN SUBUNIT P25"/>
    <property type="match status" value="1"/>
</dbReference>
<dbReference type="InterPro" id="IPR011004">
    <property type="entry name" value="Trimer_LpxA-like_sf"/>
</dbReference>
<dbReference type="AlphaFoldDB" id="A0A940PJ47"/>
<dbReference type="Proteomes" id="UP000674938">
    <property type="component" value="Unassembled WGS sequence"/>
</dbReference>
<dbReference type="InterPro" id="IPR047324">
    <property type="entry name" value="LbH_gamma_CA-like"/>
</dbReference>
<dbReference type="EMBL" id="JAEEGA010000019">
    <property type="protein sequence ID" value="MBP1043853.1"/>
    <property type="molecule type" value="Genomic_DNA"/>
</dbReference>
<dbReference type="Pfam" id="PF00132">
    <property type="entry name" value="Hexapep"/>
    <property type="match status" value="1"/>
</dbReference>
<dbReference type="SUPFAM" id="SSF51161">
    <property type="entry name" value="Trimeric LpxA-like enzymes"/>
    <property type="match status" value="1"/>
</dbReference>
<evidence type="ECO:0000313" key="2">
    <source>
        <dbReference type="Proteomes" id="UP000674938"/>
    </source>
</evidence>
<proteinExistence type="predicted"/>
<dbReference type="Gene3D" id="2.160.10.10">
    <property type="entry name" value="Hexapeptide repeat proteins"/>
    <property type="match status" value="1"/>
</dbReference>
<sequence length="170" mass="18099">MVDQSIFIAQSADVVGKVKLAAKSNIWFQAVIRGDYNQIEIGEGTNIQDGAVVHVDIKSPTVIGKNVTVGHNCIIHGCRIKDNVLVGMGATIMNNAVIGENTIIGANSLITENKEIPANSLVMGSPAKFVRHLTAEEIAGITQNALAYVENAKQFQGKAVELTPEGYVTI</sequence>
<name>A0A940PJ47_9ENTE</name>